<gene>
    <name evidence="2" type="ORF">B1812_14175</name>
</gene>
<keyword evidence="3" id="KW-1185">Reference proteome</keyword>
<accession>A0A1W6MWQ4</accession>
<dbReference type="AlphaFoldDB" id="A0A1W6MWQ4"/>
<protein>
    <recommendedName>
        <fullName evidence="4">Tox-REase-5 domain-containing protein</fullName>
    </recommendedName>
</protein>
<evidence type="ECO:0000256" key="1">
    <source>
        <dbReference type="SAM" id="MobiDB-lite"/>
    </source>
</evidence>
<sequence>MNRHEALNERFEKHVWAKPICRAAEIGDEGLVLGARTVLAHMKRDAFGAPVLALNEDRERLLALLGVASWRPASSELLRHVEGASAFWRRGEKALANIRLAYAGIPRIEDRADAYRLFLAEALLDDGMAPRELTKALGLEPTRRPLVKYDPSQPRVPAGSGPTSGRWSRDDTGASPSAETRRVPDNAAPPPSSPQAPSLGFVAAGGARTLAQALFGEASGSALLAELAVLGETVGAGIVFGAIFVPSPNKAVTEGAVPGAPGLFYHLDAPTGALRLFRNGTAGREIVVRAKQGRNGVFVNTASGEPIARTLRGSLVFDADRLVDATGAPREGTEPDDPKLCPKPEPDTPHGAKEAARAYEDLIKKRINPEDPTPRGWGVNLPDPDSDTSKPVFFDDCRRSDGALIEIKGPGIAEKLHKRFFEEAEIFPKEWKRQAEKQVRAAGQHALEWYFAESEAEKLAKETFDSVKELRKITTHHVSAKEP</sequence>
<evidence type="ECO:0000313" key="2">
    <source>
        <dbReference type="EMBL" id="ARN82032.1"/>
    </source>
</evidence>
<dbReference type="EMBL" id="CP019948">
    <property type="protein sequence ID" value="ARN82032.1"/>
    <property type="molecule type" value="Genomic_DNA"/>
</dbReference>
<feature type="region of interest" description="Disordered" evidence="1">
    <location>
        <begin position="144"/>
        <end position="200"/>
    </location>
</feature>
<evidence type="ECO:0008006" key="4">
    <source>
        <dbReference type="Google" id="ProtNLM"/>
    </source>
</evidence>
<dbReference type="Proteomes" id="UP000193978">
    <property type="component" value="Chromosome"/>
</dbReference>
<dbReference type="KEGG" id="mbry:B1812_14175"/>
<feature type="compositionally biased region" description="Basic and acidic residues" evidence="1">
    <location>
        <begin position="331"/>
        <end position="353"/>
    </location>
</feature>
<name>A0A1W6MWQ4_9HYPH</name>
<dbReference type="OrthoDB" id="7917007at2"/>
<dbReference type="RefSeq" id="WP_158658776.1">
    <property type="nucleotide sequence ID" value="NZ_AP027149.1"/>
</dbReference>
<evidence type="ECO:0000313" key="3">
    <source>
        <dbReference type="Proteomes" id="UP000193978"/>
    </source>
</evidence>
<dbReference type="STRING" id="655015.B1812_14175"/>
<feature type="region of interest" description="Disordered" evidence="1">
    <location>
        <begin position="326"/>
        <end position="353"/>
    </location>
</feature>
<proteinExistence type="predicted"/>
<organism evidence="2 3">
    <name type="scientific">Methylocystis bryophila</name>
    <dbReference type="NCBI Taxonomy" id="655015"/>
    <lineage>
        <taxon>Bacteria</taxon>
        <taxon>Pseudomonadati</taxon>
        <taxon>Pseudomonadota</taxon>
        <taxon>Alphaproteobacteria</taxon>
        <taxon>Hyphomicrobiales</taxon>
        <taxon>Methylocystaceae</taxon>
        <taxon>Methylocystis</taxon>
    </lineage>
</organism>
<feature type="region of interest" description="Disordered" evidence="1">
    <location>
        <begin position="367"/>
        <end position="390"/>
    </location>
</feature>
<reference evidence="2 3" key="1">
    <citation type="submission" date="2017-02" db="EMBL/GenBank/DDBJ databases">
        <authorList>
            <person name="Peterson S.W."/>
        </authorList>
    </citation>
    <scope>NUCLEOTIDE SEQUENCE [LARGE SCALE GENOMIC DNA]</scope>
    <source>
        <strain evidence="2 3">S285</strain>
    </source>
</reference>